<protein>
    <submittedName>
        <fullName evidence="2">Helix-turn-helix transcriptional regulator</fullName>
    </submittedName>
</protein>
<dbReference type="InterPro" id="IPR051797">
    <property type="entry name" value="TrmB-like"/>
</dbReference>
<reference evidence="2 3" key="1">
    <citation type="submission" date="2019-06" db="EMBL/GenBank/DDBJ databases">
        <title>Description of Kitasatospora acidophila sp. nov. isolated from pine grove soil, and reclassification of Streptomyces novaecaesareae to Kitasatospora novaeceasareae comb. nov.</title>
        <authorList>
            <person name="Kim M.J."/>
        </authorList>
    </citation>
    <scope>NUCLEOTIDE SEQUENCE [LARGE SCALE GENOMIC DNA]</scope>
    <source>
        <strain evidence="2 3">MMS16-CNU292</strain>
    </source>
</reference>
<evidence type="ECO:0000313" key="2">
    <source>
        <dbReference type="EMBL" id="TQF01841.1"/>
    </source>
</evidence>
<dbReference type="GO" id="GO:0003677">
    <property type="term" value="F:DNA binding"/>
    <property type="evidence" value="ECO:0007669"/>
    <property type="project" value="InterPro"/>
</dbReference>
<sequence length="339" mass="37205">MASHNGRSSNGKSSTQALSIYQELRARGTCDYAELATGLGLTAQQATECRAELDALGLITTDGCEDHSGQVTTVDPEVALLRMLARENQEVELRQQRAQRTHAAVQDLTQRYLRGGAVVPSEVEVEVLTGHHRIQQTLDDLSDTARTEIASMHPGALPAGEFLTAGLERDRRLIEAGVRVRAVYQHRFQSVPALAEFFQKQIDLGVEVRLAAVVPLNMILSDRRTALLPVDPDNQEAGAILARGPALVRSYLALYEYCWHTSAVLGRSEEYQHGSDKLTDQQHAAIRMLAAGMKDERIARSLGISLRTLSRLLSEVMQELGASSRFEAGVRAAKLGWLD</sequence>
<dbReference type="PROSITE" id="PS50043">
    <property type="entry name" value="HTH_LUXR_2"/>
    <property type="match status" value="1"/>
</dbReference>
<dbReference type="GO" id="GO:0006355">
    <property type="term" value="P:regulation of DNA-templated transcription"/>
    <property type="evidence" value="ECO:0007669"/>
    <property type="project" value="InterPro"/>
</dbReference>
<comment type="caution">
    <text evidence="2">The sequence shown here is derived from an EMBL/GenBank/DDBJ whole genome shotgun (WGS) entry which is preliminary data.</text>
</comment>
<dbReference type="RefSeq" id="WP_141632564.1">
    <property type="nucleotide sequence ID" value="NZ_VIGB01000003.1"/>
</dbReference>
<dbReference type="SUPFAM" id="SSF46894">
    <property type="entry name" value="C-terminal effector domain of the bipartite response regulators"/>
    <property type="match status" value="1"/>
</dbReference>
<dbReference type="SMART" id="SM00421">
    <property type="entry name" value="HTH_LUXR"/>
    <property type="match status" value="1"/>
</dbReference>
<evidence type="ECO:0000259" key="1">
    <source>
        <dbReference type="PROSITE" id="PS50043"/>
    </source>
</evidence>
<name>A0A540VYN5_9ACTN</name>
<dbReference type="InterPro" id="IPR000792">
    <property type="entry name" value="Tscrpt_reg_LuxR_C"/>
</dbReference>
<dbReference type="OrthoDB" id="4266042at2"/>
<evidence type="ECO:0000313" key="3">
    <source>
        <dbReference type="Proteomes" id="UP000319103"/>
    </source>
</evidence>
<proteinExistence type="predicted"/>
<dbReference type="Pfam" id="PF00196">
    <property type="entry name" value="GerE"/>
    <property type="match status" value="1"/>
</dbReference>
<keyword evidence="3" id="KW-1185">Reference proteome</keyword>
<organism evidence="2 3">
    <name type="scientific">Kitasatospora acidiphila</name>
    <dbReference type="NCBI Taxonomy" id="2567942"/>
    <lineage>
        <taxon>Bacteria</taxon>
        <taxon>Bacillati</taxon>
        <taxon>Actinomycetota</taxon>
        <taxon>Actinomycetes</taxon>
        <taxon>Kitasatosporales</taxon>
        <taxon>Streptomycetaceae</taxon>
        <taxon>Kitasatospora</taxon>
    </lineage>
</organism>
<dbReference type="Gene3D" id="1.10.10.10">
    <property type="entry name" value="Winged helix-like DNA-binding domain superfamily/Winged helix DNA-binding domain"/>
    <property type="match status" value="1"/>
</dbReference>
<feature type="domain" description="HTH luxR-type" evidence="1">
    <location>
        <begin position="271"/>
        <end position="336"/>
    </location>
</feature>
<dbReference type="CDD" id="cd06170">
    <property type="entry name" value="LuxR_C_like"/>
    <property type="match status" value="1"/>
</dbReference>
<accession>A0A540VYN5</accession>
<gene>
    <name evidence="2" type="ORF">E6W39_05670</name>
</gene>
<dbReference type="InterPro" id="IPR036388">
    <property type="entry name" value="WH-like_DNA-bd_sf"/>
</dbReference>
<dbReference type="EMBL" id="VIGB01000003">
    <property type="protein sequence ID" value="TQF01841.1"/>
    <property type="molecule type" value="Genomic_DNA"/>
</dbReference>
<dbReference type="AlphaFoldDB" id="A0A540VYN5"/>
<dbReference type="Proteomes" id="UP000319103">
    <property type="component" value="Unassembled WGS sequence"/>
</dbReference>
<dbReference type="PANTHER" id="PTHR34293">
    <property type="entry name" value="HTH-TYPE TRANSCRIPTIONAL REGULATOR TRMBL2"/>
    <property type="match status" value="1"/>
</dbReference>
<dbReference type="PANTHER" id="PTHR34293:SF1">
    <property type="entry name" value="HTH-TYPE TRANSCRIPTIONAL REGULATOR TRMBL2"/>
    <property type="match status" value="1"/>
</dbReference>
<dbReference type="InterPro" id="IPR016032">
    <property type="entry name" value="Sig_transdc_resp-reg_C-effctor"/>
</dbReference>